<dbReference type="AlphaFoldDB" id="A0A4Y2N0A5"/>
<organism evidence="1 2">
    <name type="scientific">Araneus ventricosus</name>
    <name type="common">Orbweaver spider</name>
    <name type="synonym">Epeira ventricosa</name>
    <dbReference type="NCBI Taxonomy" id="182803"/>
    <lineage>
        <taxon>Eukaryota</taxon>
        <taxon>Metazoa</taxon>
        <taxon>Ecdysozoa</taxon>
        <taxon>Arthropoda</taxon>
        <taxon>Chelicerata</taxon>
        <taxon>Arachnida</taxon>
        <taxon>Araneae</taxon>
        <taxon>Araneomorphae</taxon>
        <taxon>Entelegynae</taxon>
        <taxon>Araneoidea</taxon>
        <taxon>Araneidae</taxon>
        <taxon>Araneus</taxon>
    </lineage>
</organism>
<name>A0A4Y2N0A5_ARAVE</name>
<keyword evidence="2" id="KW-1185">Reference proteome</keyword>
<evidence type="ECO:0000313" key="1">
    <source>
        <dbReference type="EMBL" id="GBN31537.1"/>
    </source>
</evidence>
<gene>
    <name evidence="1" type="ORF">AVEN_89903_1</name>
</gene>
<accession>A0A4Y2N0A5</accession>
<proteinExistence type="predicted"/>
<evidence type="ECO:0000313" key="2">
    <source>
        <dbReference type="Proteomes" id="UP000499080"/>
    </source>
</evidence>
<protein>
    <submittedName>
        <fullName evidence="1">Uncharacterized protein</fullName>
    </submittedName>
</protein>
<dbReference type="EMBL" id="BGPR01008094">
    <property type="protein sequence ID" value="GBN31537.1"/>
    <property type="molecule type" value="Genomic_DNA"/>
</dbReference>
<reference evidence="1 2" key="1">
    <citation type="journal article" date="2019" name="Sci. Rep.">
        <title>Orb-weaving spider Araneus ventricosus genome elucidates the spidroin gene catalogue.</title>
        <authorList>
            <person name="Kono N."/>
            <person name="Nakamura H."/>
            <person name="Ohtoshi R."/>
            <person name="Moran D.A.P."/>
            <person name="Shinohara A."/>
            <person name="Yoshida Y."/>
            <person name="Fujiwara M."/>
            <person name="Mori M."/>
            <person name="Tomita M."/>
            <person name="Arakawa K."/>
        </authorList>
    </citation>
    <scope>NUCLEOTIDE SEQUENCE [LARGE SCALE GENOMIC DNA]</scope>
</reference>
<dbReference type="Proteomes" id="UP000499080">
    <property type="component" value="Unassembled WGS sequence"/>
</dbReference>
<comment type="caution">
    <text evidence="1">The sequence shown here is derived from an EMBL/GenBank/DDBJ whole genome shotgun (WGS) entry which is preliminary data.</text>
</comment>
<sequence length="110" mass="12234">MCGRWISSLGQNTSPTQKLPRLAGTVVNDLSKERVETNEGGSLFGQIAPPQGKPDALLTTDARDQEIVKFQILKEIQRQISKAVCTETFNIQSENISILKNNRNQDFGIF</sequence>